<evidence type="ECO:0000313" key="2">
    <source>
        <dbReference type="EMBL" id="PTU36269.1"/>
    </source>
</evidence>
<comment type="caution">
    <text evidence="2">The sequence shown here is derived from an EMBL/GenBank/DDBJ whole genome shotgun (WGS) entry which is preliminary data.</text>
</comment>
<dbReference type="RefSeq" id="WP_197202318.1">
    <property type="nucleotide sequence ID" value="NZ_QAQO01000009.1"/>
</dbReference>
<evidence type="ECO:0000313" key="3">
    <source>
        <dbReference type="Proteomes" id="UP000244190"/>
    </source>
</evidence>
<gene>
    <name evidence="2" type="ORF">DBZ43_14585</name>
</gene>
<dbReference type="AlphaFoldDB" id="A0A7Z1PGG4"/>
<feature type="signal peptide" evidence="1">
    <location>
        <begin position="1"/>
        <end position="22"/>
    </location>
</feature>
<sequence>MTTTTKCLLAGMTLTICGSALATVTPANTTNTPSSLVGATAHSITVAVATPSTPLTFVDGNVSSAAKAGETLRKGDIITSSSFATTEGHKYVLAPESGDALTDHVKFSFSDSASELKGTDYQWLTSTVGAGNAYVLISKDDADALTPGLHNYTFVVSDYNS</sequence>
<name>A0A7Z1PGG4_SALET</name>
<reference evidence="2 3" key="1">
    <citation type="submission" date="2018-04" db="EMBL/GenBank/DDBJ databases">
        <title>Whole genome sequencing of Salmonella enterica.</title>
        <authorList>
            <person name="Bell R."/>
        </authorList>
    </citation>
    <scope>NUCLEOTIDE SEQUENCE [LARGE SCALE GENOMIC DNA]</scope>
    <source>
        <strain evidence="2 3">CFSAN058507</strain>
    </source>
</reference>
<dbReference type="EMBL" id="QAQO01000009">
    <property type="protein sequence ID" value="PTU36269.1"/>
    <property type="molecule type" value="Genomic_DNA"/>
</dbReference>
<proteinExistence type="predicted"/>
<keyword evidence="1" id="KW-0732">Signal</keyword>
<dbReference type="Proteomes" id="UP000244190">
    <property type="component" value="Unassembled WGS sequence"/>
</dbReference>
<feature type="chain" id="PRO_5030683332" evidence="1">
    <location>
        <begin position="23"/>
        <end position="161"/>
    </location>
</feature>
<accession>A0A7Z1PGG4</accession>
<protein>
    <submittedName>
        <fullName evidence="2">Uncharacterized protein</fullName>
    </submittedName>
</protein>
<evidence type="ECO:0000256" key="1">
    <source>
        <dbReference type="SAM" id="SignalP"/>
    </source>
</evidence>
<organism evidence="2 3">
    <name type="scientific">Salmonella enterica I</name>
    <dbReference type="NCBI Taxonomy" id="59201"/>
    <lineage>
        <taxon>Bacteria</taxon>
        <taxon>Pseudomonadati</taxon>
        <taxon>Pseudomonadota</taxon>
        <taxon>Gammaproteobacteria</taxon>
        <taxon>Enterobacterales</taxon>
        <taxon>Enterobacteriaceae</taxon>
        <taxon>Salmonella</taxon>
    </lineage>
</organism>